<evidence type="ECO:0000256" key="4">
    <source>
        <dbReference type="ARBA" id="ARBA00022801"/>
    </source>
</evidence>
<keyword evidence="5" id="KW-0486">Methionine biosynthesis</keyword>
<dbReference type="AlphaFoldDB" id="A0A9D2RXT8"/>
<evidence type="ECO:0000256" key="3">
    <source>
        <dbReference type="ARBA" id="ARBA00022605"/>
    </source>
</evidence>
<dbReference type="NCBIfam" id="TIGR01704">
    <property type="entry name" value="MTA_SAH-Nsdase"/>
    <property type="match status" value="1"/>
</dbReference>
<evidence type="ECO:0000313" key="7">
    <source>
        <dbReference type="EMBL" id="HJB29235.1"/>
    </source>
</evidence>
<evidence type="ECO:0000256" key="2">
    <source>
        <dbReference type="ARBA" id="ARBA00011974"/>
    </source>
</evidence>
<dbReference type="PANTHER" id="PTHR46832">
    <property type="entry name" value="5'-METHYLTHIOADENOSINE/S-ADENOSYLHOMOCYSTEINE NUCLEOSIDASE"/>
    <property type="match status" value="1"/>
</dbReference>
<dbReference type="GO" id="GO:0019284">
    <property type="term" value="P:L-methionine salvage from S-adenosylmethionine"/>
    <property type="evidence" value="ECO:0007669"/>
    <property type="project" value="TreeGrafter"/>
</dbReference>
<dbReference type="Pfam" id="PF01048">
    <property type="entry name" value="PNP_UDP_1"/>
    <property type="match status" value="1"/>
</dbReference>
<evidence type="ECO:0000313" key="8">
    <source>
        <dbReference type="Proteomes" id="UP000823842"/>
    </source>
</evidence>
<evidence type="ECO:0000259" key="6">
    <source>
        <dbReference type="Pfam" id="PF01048"/>
    </source>
</evidence>
<dbReference type="SUPFAM" id="SSF53167">
    <property type="entry name" value="Purine and uridine phosphorylases"/>
    <property type="match status" value="1"/>
</dbReference>
<keyword evidence="4 7" id="KW-0378">Hydrolase</keyword>
<dbReference type="GO" id="GO:0019509">
    <property type="term" value="P:L-methionine salvage from methylthioadenosine"/>
    <property type="evidence" value="ECO:0007669"/>
    <property type="project" value="InterPro"/>
</dbReference>
<accession>A0A9D2RXT8</accession>
<sequence>MGAIGIIGAMEEEVSCLKDKMSEVKVTRKASMDFYEGVLEGKAVVVVRSGIGKVNAAVCTQILADTFQVEAIINTGIAGSLNNEINIGDIVLSTDVLHHDMDATGFGYPKCQIPQMEEFSFPGNVKMRETALSVCREVNPEIQVFEGRIASGDQFVSDKDVKDEIIKNTGAFAVEMEGAAIGHTAYLNNIPFLVIRAISDKADGSAQMDYSEFEAKAIEHSVRLTQGLIARLS</sequence>
<dbReference type="NCBIfam" id="NF004079">
    <property type="entry name" value="PRK05584.1"/>
    <property type="match status" value="1"/>
</dbReference>
<name>A0A9D2RXT8_9FIRM</name>
<evidence type="ECO:0000256" key="5">
    <source>
        <dbReference type="ARBA" id="ARBA00023167"/>
    </source>
</evidence>
<proteinExistence type="predicted"/>
<dbReference type="EMBL" id="DWYZ01000201">
    <property type="protein sequence ID" value="HJB29235.1"/>
    <property type="molecule type" value="Genomic_DNA"/>
</dbReference>
<dbReference type="GO" id="GO:0005829">
    <property type="term" value="C:cytosol"/>
    <property type="evidence" value="ECO:0007669"/>
    <property type="project" value="TreeGrafter"/>
</dbReference>
<protein>
    <recommendedName>
        <fullName evidence="2">adenosylhomocysteine nucleosidase</fullName>
        <ecNumber evidence="2">3.2.2.9</ecNumber>
    </recommendedName>
</protein>
<dbReference type="GO" id="GO:0008930">
    <property type="term" value="F:methylthioadenosine nucleosidase activity"/>
    <property type="evidence" value="ECO:0007669"/>
    <property type="project" value="InterPro"/>
</dbReference>
<dbReference type="Proteomes" id="UP000823842">
    <property type="component" value="Unassembled WGS sequence"/>
</dbReference>
<dbReference type="CDD" id="cd09008">
    <property type="entry name" value="MTAN"/>
    <property type="match status" value="1"/>
</dbReference>
<keyword evidence="7" id="KW-0326">Glycosidase</keyword>
<dbReference type="PANTHER" id="PTHR46832:SF1">
    <property type="entry name" value="5'-METHYLTHIOADENOSINE_S-ADENOSYLHOMOCYSTEINE NUCLEOSIDASE"/>
    <property type="match status" value="1"/>
</dbReference>
<dbReference type="EC" id="3.2.2.9" evidence="2"/>
<dbReference type="InterPro" id="IPR010049">
    <property type="entry name" value="MTA_SAH_Nsdase"/>
</dbReference>
<gene>
    <name evidence="7" type="ORF">IAA06_10650</name>
</gene>
<reference evidence="7" key="2">
    <citation type="submission" date="2021-04" db="EMBL/GenBank/DDBJ databases">
        <authorList>
            <person name="Gilroy R."/>
        </authorList>
    </citation>
    <scope>NUCLEOTIDE SEQUENCE</scope>
    <source>
        <strain evidence="7">ChiSjej1B19-5720</strain>
    </source>
</reference>
<dbReference type="GO" id="GO:0008782">
    <property type="term" value="F:adenosylhomocysteine nucleosidase activity"/>
    <property type="evidence" value="ECO:0007669"/>
    <property type="project" value="UniProtKB-EC"/>
</dbReference>
<organism evidence="7 8">
    <name type="scientific">Candidatus Blautia faecavium</name>
    <dbReference type="NCBI Taxonomy" id="2838487"/>
    <lineage>
        <taxon>Bacteria</taxon>
        <taxon>Bacillati</taxon>
        <taxon>Bacillota</taxon>
        <taxon>Clostridia</taxon>
        <taxon>Lachnospirales</taxon>
        <taxon>Lachnospiraceae</taxon>
        <taxon>Blautia</taxon>
    </lineage>
</organism>
<evidence type="ECO:0000256" key="1">
    <source>
        <dbReference type="ARBA" id="ARBA00004945"/>
    </source>
</evidence>
<feature type="domain" description="Nucleoside phosphorylase" evidence="6">
    <location>
        <begin position="4"/>
        <end position="229"/>
    </location>
</feature>
<reference evidence="7" key="1">
    <citation type="journal article" date="2021" name="PeerJ">
        <title>Extensive microbial diversity within the chicken gut microbiome revealed by metagenomics and culture.</title>
        <authorList>
            <person name="Gilroy R."/>
            <person name="Ravi A."/>
            <person name="Getino M."/>
            <person name="Pursley I."/>
            <person name="Horton D.L."/>
            <person name="Alikhan N.F."/>
            <person name="Baker D."/>
            <person name="Gharbi K."/>
            <person name="Hall N."/>
            <person name="Watson M."/>
            <person name="Adriaenssens E.M."/>
            <person name="Foster-Nyarko E."/>
            <person name="Jarju S."/>
            <person name="Secka A."/>
            <person name="Antonio M."/>
            <person name="Oren A."/>
            <person name="Chaudhuri R.R."/>
            <person name="La Ragione R."/>
            <person name="Hildebrand F."/>
            <person name="Pallen M.J."/>
        </authorList>
    </citation>
    <scope>NUCLEOTIDE SEQUENCE</scope>
    <source>
        <strain evidence="7">ChiSjej1B19-5720</strain>
    </source>
</reference>
<dbReference type="Gene3D" id="3.40.50.1580">
    <property type="entry name" value="Nucleoside phosphorylase domain"/>
    <property type="match status" value="1"/>
</dbReference>
<dbReference type="InterPro" id="IPR035994">
    <property type="entry name" value="Nucleoside_phosphorylase_sf"/>
</dbReference>
<comment type="caution">
    <text evidence="7">The sequence shown here is derived from an EMBL/GenBank/DDBJ whole genome shotgun (WGS) entry which is preliminary data.</text>
</comment>
<dbReference type="GO" id="GO:0009164">
    <property type="term" value="P:nucleoside catabolic process"/>
    <property type="evidence" value="ECO:0007669"/>
    <property type="project" value="InterPro"/>
</dbReference>
<dbReference type="InterPro" id="IPR000845">
    <property type="entry name" value="Nucleoside_phosphorylase_d"/>
</dbReference>
<keyword evidence="3" id="KW-0028">Amino-acid biosynthesis</keyword>
<comment type="pathway">
    <text evidence="1">Amino-acid biosynthesis; L-methionine biosynthesis via salvage pathway; S-methyl-5-thio-alpha-D-ribose 1-phosphate from S-methyl-5'-thioadenosine (hydrolase route): step 1/2.</text>
</comment>